<evidence type="ECO:0000313" key="3">
    <source>
        <dbReference type="Proteomes" id="UP000034607"/>
    </source>
</evidence>
<comment type="caution">
    <text evidence="2">The sequence shown here is derived from an EMBL/GenBank/DDBJ whole genome shotgun (WGS) entry which is preliminary data.</text>
</comment>
<dbReference type="GO" id="GO:0000030">
    <property type="term" value="F:mannosyltransferase activity"/>
    <property type="evidence" value="ECO:0007669"/>
    <property type="project" value="TreeGrafter"/>
</dbReference>
<dbReference type="InterPro" id="IPR052384">
    <property type="entry name" value="TMTC_O-mannosyltransferase"/>
</dbReference>
<reference evidence="2 3" key="1">
    <citation type="journal article" date="2015" name="Nature">
        <title>rRNA introns, odd ribosomes, and small enigmatic genomes across a large radiation of phyla.</title>
        <authorList>
            <person name="Brown C.T."/>
            <person name="Hug L.A."/>
            <person name="Thomas B.C."/>
            <person name="Sharon I."/>
            <person name="Castelle C.J."/>
            <person name="Singh A."/>
            <person name="Wilkins M.J."/>
            <person name="Williams K.H."/>
            <person name="Banfield J.F."/>
        </authorList>
    </citation>
    <scope>NUCLEOTIDE SEQUENCE [LARGE SCALE GENOMIC DNA]</scope>
</reference>
<dbReference type="AlphaFoldDB" id="A0A0G1RC59"/>
<evidence type="ECO:0000256" key="1">
    <source>
        <dbReference type="SAM" id="Phobius"/>
    </source>
</evidence>
<evidence type="ECO:0000313" key="2">
    <source>
        <dbReference type="EMBL" id="KKU54884.1"/>
    </source>
</evidence>
<feature type="transmembrane region" description="Helical" evidence="1">
    <location>
        <begin position="37"/>
        <end position="56"/>
    </location>
</feature>
<proteinExistence type="predicted"/>
<keyword evidence="1" id="KW-1133">Transmembrane helix</keyword>
<dbReference type="PANTHER" id="PTHR44216">
    <property type="entry name" value="PROTEIN O-MANNOSYL-TRANSFERASE TMTC2"/>
    <property type="match status" value="1"/>
</dbReference>
<accession>A0A0G1RC59</accession>
<dbReference type="Proteomes" id="UP000034607">
    <property type="component" value="Unassembled WGS sequence"/>
</dbReference>
<protein>
    <submittedName>
        <fullName evidence="2">Uncharacterized protein</fullName>
    </submittedName>
</protein>
<feature type="transmembrane region" description="Helical" evidence="1">
    <location>
        <begin position="76"/>
        <end position="97"/>
    </location>
</feature>
<sequence>MTVFWIMIITFLVHASYTAGGFVWLDHGDIETGRSIAGLSEAAGLFIKGFGSTGFYRPIVSLVNSSDKWLYGNRPWGWHLTNVILHTMVTGAVYFFCRSFFRVNKKIATTAALIFGVHTLSWLPAGAISYRPELLAAG</sequence>
<dbReference type="GO" id="GO:0035269">
    <property type="term" value="P:protein O-linked glycosylation via mannose"/>
    <property type="evidence" value="ECO:0007669"/>
    <property type="project" value="TreeGrafter"/>
</dbReference>
<feature type="transmembrane region" description="Helical" evidence="1">
    <location>
        <begin position="6"/>
        <end position="25"/>
    </location>
</feature>
<keyword evidence="1" id="KW-0472">Membrane</keyword>
<gene>
    <name evidence="2" type="ORF">UX78_C0031G0012</name>
</gene>
<organism evidence="2 3">
    <name type="scientific">Candidatus Amesbacteria bacterium GW2011_GWA2_47_11</name>
    <dbReference type="NCBI Taxonomy" id="1618357"/>
    <lineage>
        <taxon>Bacteria</taxon>
        <taxon>Candidatus Amesiibacteriota</taxon>
    </lineage>
</organism>
<keyword evidence="1" id="KW-0812">Transmembrane</keyword>
<dbReference type="EMBL" id="LCNM01000031">
    <property type="protein sequence ID" value="KKU54884.1"/>
    <property type="molecule type" value="Genomic_DNA"/>
</dbReference>
<feature type="non-terminal residue" evidence="2">
    <location>
        <position position="138"/>
    </location>
</feature>
<dbReference type="PANTHER" id="PTHR44216:SF3">
    <property type="entry name" value="PROTEIN O-MANNOSYL-TRANSFERASE TMTC2"/>
    <property type="match status" value="1"/>
</dbReference>
<name>A0A0G1RC59_9BACT</name>